<dbReference type="SMART" id="SM00845">
    <property type="entry name" value="GatB_Yqey"/>
    <property type="match status" value="1"/>
</dbReference>
<dbReference type="EMBL" id="JAUDDZ010000003">
    <property type="protein sequence ID" value="MDM8274633.1"/>
    <property type="molecule type" value="Genomic_DNA"/>
</dbReference>
<organism evidence="13 14">
    <name type="scientific">Enorma phocaeensis</name>
    <dbReference type="NCBI Taxonomy" id="1871019"/>
    <lineage>
        <taxon>Bacteria</taxon>
        <taxon>Bacillati</taxon>
        <taxon>Actinomycetota</taxon>
        <taxon>Coriobacteriia</taxon>
        <taxon>Coriobacteriales</taxon>
        <taxon>Coriobacteriaceae</taxon>
        <taxon>Enorma</taxon>
    </lineage>
</organism>
<dbReference type="PROSITE" id="PS01234">
    <property type="entry name" value="GATB"/>
    <property type="match status" value="1"/>
</dbReference>
<comment type="catalytic activity">
    <reaction evidence="9 11">
        <text>L-aspartyl-tRNA(Asn) + L-glutamine + ATP + H2O = L-asparaginyl-tRNA(Asn) + L-glutamate + ADP + phosphate + 2 H(+)</text>
        <dbReference type="Rhea" id="RHEA:14513"/>
        <dbReference type="Rhea" id="RHEA-COMP:9674"/>
        <dbReference type="Rhea" id="RHEA-COMP:9677"/>
        <dbReference type="ChEBI" id="CHEBI:15377"/>
        <dbReference type="ChEBI" id="CHEBI:15378"/>
        <dbReference type="ChEBI" id="CHEBI:29985"/>
        <dbReference type="ChEBI" id="CHEBI:30616"/>
        <dbReference type="ChEBI" id="CHEBI:43474"/>
        <dbReference type="ChEBI" id="CHEBI:58359"/>
        <dbReference type="ChEBI" id="CHEBI:78515"/>
        <dbReference type="ChEBI" id="CHEBI:78516"/>
        <dbReference type="ChEBI" id="CHEBI:456216"/>
    </reaction>
</comment>
<dbReference type="InterPro" id="IPR004413">
    <property type="entry name" value="GatB"/>
</dbReference>
<dbReference type="InterPro" id="IPR042114">
    <property type="entry name" value="GatB_C_1"/>
</dbReference>
<feature type="domain" description="Asn/Gln amidotransferase" evidence="12">
    <location>
        <begin position="424"/>
        <end position="573"/>
    </location>
</feature>
<evidence type="ECO:0000256" key="10">
    <source>
        <dbReference type="ARBA" id="ARBA00047913"/>
    </source>
</evidence>
<keyword evidence="5 11" id="KW-0547">Nucleotide-binding</keyword>
<evidence type="ECO:0000313" key="13">
    <source>
        <dbReference type="EMBL" id="MDM8274633.1"/>
    </source>
</evidence>
<dbReference type="InterPro" id="IPR017958">
    <property type="entry name" value="Gln-tRNA_amidoTrfase_suB_CS"/>
</dbReference>
<evidence type="ECO:0000259" key="12">
    <source>
        <dbReference type="SMART" id="SM00845"/>
    </source>
</evidence>
<evidence type="ECO:0000256" key="11">
    <source>
        <dbReference type="HAMAP-Rule" id="MF_00121"/>
    </source>
</evidence>
<comment type="caution">
    <text evidence="13">The sequence shown here is derived from an EMBL/GenBank/DDBJ whole genome shotgun (WGS) entry which is preliminary data.</text>
</comment>
<dbReference type="InterPro" id="IPR014746">
    <property type="entry name" value="Gln_synth/guanido_kin_cat_dom"/>
</dbReference>
<dbReference type="Proteomes" id="UP001529421">
    <property type="component" value="Unassembled WGS sequence"/>
</dbReference>
<keyword evidence="14" id="KW-1185">Reference proteome</keyword>
<comment type="catalytic activity">
    <reaction evidence="10 11">
        <text>L-glutamyl-tRNA(Gln) + L-glutamine + ATP + H2O = L-glutaminyl-tRNA(Gln) + L-glutamate + ADP + phosphate + H(+)</text>
        <dbReference type="Rhea" id="RHEA:17521"/>
        <dbReference type="Rhea" id="RHEA-COMP:9681"/>
        <dbReference type="Rhea" id="RHEA-COMP:9684"/>
        <dbReference type="ChEBI" id="CHEBI:15377"/>
        <dbReference type="ChEBI" id="CHEBI:15378"/>
        <dbReference type="ChEBI" id="CHEBI:29985"/>
        <dbReference type="ChEBI" id="CHEBI:30616"/>
        <dbReference type="ChEBI" id="CHEBI:43474"/>
        <dbReference type="ChEBI" id="CHEBI:58359"/>
        <dbReference type="ChEBI" id="CHEBI:78520"/>
        <dbReference type="ChEBI" id="CHEBI:78521"/>
        <dbReference type="ChEBI" id="CHEBI:456216"/>
    </reaction>
</comment>
<dbReference type="PANTHER" id="PTHR11659:SF0">
    <property type="entry name" value="GLUTAMYL-TRNA(GLN) AMIDOTRANSFERASE SUBUNIT B, MITOCHONDRIAL"/>
    <property type="match status" value="1"/>
</dbReference>
<dbReference type="PANTHER" id="PTHR11659">
    <property type="entry name" value="GLUTAMYL-TRNA GLN AMIDOTRANSFERASE SUBUNIT B MITOCHONDRIAL AND PROKARYOTIC PET112-RELATED"/>
    <property type="match status" value="1"/>
</dbReference>
<dbReference type="RefSeq" id="WP_289544693.1">
    <property type="nucleotide sequence ID" value="NZ_JAUDDZ010000003.1"/>
</dbReference>
<evidence type="ECO:0000256" key="9">
    <source>
        <dbReference type="ARBA" id="ARBA00047380"/>
    </source>
</evidence>
<dbReference type="Pfam" id="PF02934">
    <property type="entry name" value="GatB_N"/>
    <property type="match status" value="2"/>
</dbReference>
<dbReference type="EC" id="6.3.5.-" evidence="11"/>
<comment type="subunit">
    <text evidence="2 11">Heterotrimer of A, B and C subunits.</text>
</comment>
<dbReference type="InterPro" id="IPR003789">
    <property type="entry name" value="Asn/Gln_tRNA_amidoTrase-B-like"/>
</dbReference>
<keyword evidence="6 11" id="KW-0067">ATP-binding</keyword>
<dbReference type="NCBIfam" id="NF004014">
    <property type="entry name" value="PRK05477.1-4"/>
    <property type="match status" value="1"/>
</dbReference>
<evidence type="ECO:0000256" key="2">
    <source>
        <dbReference type="ARBA" id="ARBA00011123"/>
    </source>
</evidence>
<accession>A0ABT7V810</accession>
<gene>
    <name evidence="11 13" type="primary">gatB</name>
    <name evidence="13" type="ORF">QUW28_03850</name>
</gene>
<evidence type="ECO:0000313" key="14">
    <source>
        <dbReference type="Proteomes" id="UP001529421"/>
    </source>
</evidence>
<keyword evidence="7 11" id="KW-0648">Protein biosynthesis</keyword>
<evidence type="ECO:0000256" key="1">
    <source>
        <dbReference type="ARBA" id="ARBA00005306"/>
    </source>
</evidence>
<evidence type="ECO:0000256" key="4">
    <source>
        <dbReference type="ARBA" id="ARBA00022598"/>
    </source>
</evidence>
<dbReference type="NCBIfam" id="NF004012">
    <property type="entry name" value="PRK05477.1-2"/>
    <property type="match status" value="1"/>
</dbReference>
<dbReference type="InterPro" id="IPR017959">
    <property type="entry name" value="Asn/Gln-tRNA_amidoTrfase_suB/E"/>
</dbReference>
<dbReference type="InterPro" id="IPR023168">
    <property type="entry name" value="GatB_Yqey_C_2"/>
</dbReference>
<proteinExistence type="inferred from homology"/>
<keyword evidence="4 11" id="KW-0436">Ligase</keyword>
<comment type="function">
    <text evidence="8 11">Allows the formation of correctly charged Asn-tRNA(Asn) or Gln-tRNA(Gln) through the transamidation of misacylated Asp-tRNA(Asn) or Glu-tRNA(Gln) in organisms which lack either or both of asparaginyl-tRNA or glutaminyl-tRNA synthetases. The reaction takes place in the presence of glutamine and ATP through an activated phospho-Asp-tRNA(Asn) or phospho-Glu-tRNA(Gln).</text>
</comment>
<dbReference type="NCBIfam" id="TIGR00133">
    <property type="entry name" value="gatB"/>
    <property type="match status" value="1"/>
</dbReference>
<evidence type="ECO:0000256" key="8">
    <source>
        <dbReference type="ARBA" id="ARBA00024799"/>
    </source>
</evidence>
<evidence type="ECO:0000256" key="5">
    <source>
        <dbReference type="ARBA" id="ARBA00022741"/>
    </source>
</evidence>
<name>A0ABT7V810_9ACTN</name>
<sequence length="574" mass="62752">MKELTEVLRDWEAVIGLEIHTELTTLDTKMFCGCKLSHDDEPNTNVCPVCLGLPGALPVPNKRAIEYIVKAGIATNCEIQKHSMFYRKHYFYPDMAKNFQTTQGPVAFAMHGHLDLEVTGRGAAERPECAFGEAEAASLASASAGAVGLSADLSRMAGEGAWDETNPSPSVPAAASEGALAALSGYDTAALALPERHEDGSYTVPIRILRIHMEEDAAKMVHVGGEEGRIGGAAESLIDYNRCGTPLIELVTEPDLRTPEEARLFMEKLRRIFMTLGISDCSMEKGSMRCDGNVSLRRRGDTRLGTKTELKNLNSFKALHDGLAYEICRQAEVLEEGGIIYQETRHWEPSRKRTVVMRVKETADDYRFFPDPDLAPFDLTDEFIEHCRAEIPELPDAKRDRYEHDFGIKRADAEQIAGDPAVAELFEEAASGLAGKEAQTVANLVVNELPAHLKATGAAVEDCGIAPEQLRSLAKLLASDAISSNQGHEIFVAMAETGEDPEQIVDARGMRQVNDTDALQATVDEVLARCSDQAQQYRDGNQKVIGFLVGQCMKASRGTGNPKLFNELLRKALS</sequence>
<dbReference type="HAMAP" id="MF_00121">
    <property type="entry name" value="GatB"/>
    <property type="match status" value="1"/>
</dbReference>
<comment type="similarity">
    <text evidence="1 11">Belongs to the GatB/GatE family. GatB subfamily.</text>
</comment>
<protein>
    <recommendedName>
        <fullName evidence="3 11">Aspartyl/glutamyl-tRNA(Asn/Gln) amidotransferase subunit B</fullName>
        <shortName evidence="11">Asp/Glu-ADT subunit B</shortName>
        <ecNumber evidence="11">6.3.5.-</ecNumber>
    </recommendedName>
</protein>
<evidence type="ECO:0000256" key="6">
    <source>
        <dbReference type="ARBA" id="ARBA00022840"/>
    </source>
</evidence>
<dbReference type="Gene3D" id="1.10.150.380">
    <property type="entry name" value="GatB domain, N-terminal subdomain"/>
    <property type="match status" value="1"/>
</dbReference>
<evidence type="ECO:0000256" key="7">
    <source>
        <dbReference type="ARBA" id="ARBA00022917"/>
    </source>
</evidence>
<reference evidence="14" key="1">
    <citation type="submission" date="2023-06" db="EMBL/GenBank/DDBJ databases">
        <title>Identification and characterization of horizontal gene transfer across gut microbiota members of farm animals based on homology search.</title>
        <authorList>
            <person name="Zeman M."/>
            <person name="Kubasova T."/>
            <person name="Jahodarova E."/>
            <person name="Nykrynova M."/>
            <person name="Rychlik I."/>
        </authorList>
    </citation>
    <scope>NUCLEOTIDE SEQUENCE [LARGE SCALE GENOMIC DNA]</scope>
    <source>
        <strain evidence="14">154_Feed</strain>
    </source>
</reference>
<dbReference type="Gene3D" id="1.10.10.410">
    <property type="match status" value="1"/>
</dbReference>
<dbReference type="Pfam" id="PF02637">
    <property type="entry name" value="GatB_Yqey"/>
    <property type="match status" value="1"/>
</dbReference>
<dbReference type="SUPFAM" id="SSF89095">
    <property type="entry name" value="GatB/YqeY motif"/>
    <property type="match status" value="1"/>
</dbReference>
<evidence type="ECO:0000256" key="3">
    <source>
        <dbReference type="ARBA" id="ARBA00016923"/>
    </source>
</evidence>
<dbReference type="InterPro" id="IPR006075">
    <property type="entry name" value="Asn/Gln-tRNA_Trfase_suB/E_cat"/>
</dbReference>
<dbReference type="InterPro" id="IPR018027">
    <property type="entry name" value="Asn/Gln_amidotransferase"/>
</dbReference>
<dbReference type="SUPFAM" id="SSF55931">
    <property type="entry name" value="Glutamine synthetase/guanido kinase"/>
    <property type="match status" value="2"/>
</dbReference>